<organism evidence="1 2">
    <name type="scientific">Brachionus plicatilis</name>
    <name type="common">Marine rotifer</name>
    <name type="synonym">Brachionus muelleri</name>
    <dbReference type="NCBI Taxonomy" id="10195"/>
    <lineage>
        <taxon>Eukaryota</taxon>
        <taxon>Metazoa</taxon>
        <taxon>Spiralia</taxon>
        <taxon>Gnathifera</taxon>
        <taxon>Rotifera</taxon>
        <taxon>Eurotatoria</taxon>
        <taxon>Monogononta</taxon>
        <taxon>Pseudotrocha</taxon>
        <taxon>Ploima</taxon>
        <taxon>Brachionidae</taxon>
        <taxon>Brachionus</taxon>
    </lineage>
</organism>
<comment type="caution">
    <text evidence="1">The sequence shown here is derived from an EMBL/GenBank/DDBJ whole genome shotgun (WGS) entry which is preliminary data.</text>
</comment>
<dbReference type="AlphaFoldDB" id="A0A3M7QU58"/>
<sequence length="338" mass="39204">MLKKVLFPTLGKPTMPIFKLVPKRPIMGLLDFKDAHSQLSSDRMPQIISDEIELNIEKIVFEHLIFIRIATYSNIDLTALIEFKNLNSKIDRIRMGGDLSTHQPLSGYIAAIVYDLLLGFLDSMDKLINISGIFSQNNVKKNSDDSVLKCTLKNIEECIMIKGEKITNLEKDENLKQLVTKFSSVCLAKMDLKDISLKKHLHLWAKFSPLCANRESCMIVVFRKKYVEPIPPNSKKLIFDQKSRKNKDFFFLDLDLNRGNVVFEFWKKLLLGRITVSWLEFIDKYSKYENKNAMIAVTIVDKARNKINFLRDSQIFRNWADKTRYTNSNPSLTYIFSN</sequence>
<keyword evidence="2" id="KW-1185">Reference proteome</keyword>
<evidence type="ECO:0000313" key="2">
    <source>
        <dbReference type="Proteomes" id="UP000276133"/>
    </source>
</evidence>
<gene>
    <name evidence="1" type="ORF">BpHYR1_043991</name>
</gene>
<evidence type="ECO:0000313" key="1">
    <source>
        <dbReference type="EMBL" id="RNA14518.1"/>
    </source>
</evidence>
<reference evidence="1 2" key="1">
    <citation type="journal article" date="2018" name="Sci. Rep.">
        <title>Genomic signatures of local adaptation to the degree of environmental predictability in rotifers.</title>
        <authorList>
            <person name="Franch-Gras L."/>
            <person name="Hahn C."/>
            <person name="Garcia-Roger E.M."/>
            <person name="Carmona M.J."/>
            <person name="Serra M."/>
            <person name="Gomez A."/>
        </authorList>
    </citation>
    <scope>NUCLEOTIDE SEQUENCE [LARGE SCALE GENOMIC DNA]</scope>
    <source>
        <strain evidence="1">HYR1</strain>
    </source>
</reference>
<dbReference type="EMBL" id="REGN01005163">
    <property type="protein sequence ID" value="RNA14518.1"/>
    <property type="molecule type" value="Genomic_DNA"/>
</dbReference>
<dbReference type="Proteomes" id="UP000276133">
    <property type="component" value="Unassembled WGS sequence"/>
</dbReference>
<protein>
    <submittedName>
        <fullName evidence="1">Uncharacterized protein</fullName>
    </submittedName>
</protein>
<accession>A0A3M7QU58</accession>
<proteinExistence type="predicted"/>
<name>A0A3M7QU58_BRAPC</name>